<evidence type="ECO:0000256" key="2">
    <source>
        <dbReference type="ARBA" id="ARBA00022670"/>
    </source>
</evidence>
<comment type="caution">
    <text evidence="6">The sequence shown here is derived from an EMBL/GenBank/DDBJ whole genome shotgun (WGS) entry which is preliminary data.</text>
</comment>
<dbReference type="PROSITE" id="PS50053">
    <property type="entry name" value="UBIQUITIN_2"/>
    <property type="match status" value="1"/>
</dbReference>
<evidence type="ECO:0000313" key="7">
    <source>
        <dbReference type="Proteomes" id="UP001150217"/>
    </source>
</evidence>
<accession>A0ABQ8V342</accession>
<feature type="domain" description="Ubiquitin-like" evidence="5">
    <location>
        <begin position="64"/>
        <end position="137"/>
    </location>
</feature>
<name>A0ABQ8V342_9AGAR</name>
<dbReference type="InterPro" id="IPR000626">
    <property type="entry name" value="Ubiquitin-like_dom"/>
</dbReference>
<dbReference type="PANTHER" id="PTHR12917:SF1">
    <property type="entry name" value="AT13091P"/>
    <property type="match status" value="1"/>
</dbReference>
<dbReference type="SUPFAM" id="SSF54236">
    <property type="entry name" value="Ubiquitin-like"/>
    <property type="match status" value="1"/>
</dbReference>
<sequence length="258" mass="29060">MKEHGRKTFEEVRGQSGYSGPTTRRVLLYSNFNISLYSSRVILILSPTFKLPLPQLTRIATDTMNLTFVTDLGETFSIEIDPDMELETVMVLLEAESGIPTTDQSISYQNNDLTSSPSSLKRTLRQLNVSDSAMLSLRRKAMIAPSGQSVDHDSETMRLQLLGSPDLMSQLEQHQPEIASAARNNPARFAELLRQTRTTQQQTADLEAQQELSLMNADPFDVEAQRKIEERIRQQAVLDNMAHAIEWSPESFGRVTML</sequence>
<evidence type="ECO:0000256" key="1">
    <source>
        <dbReference type="ARBA" id="ARBA00009136"/>
    </source>
</evidence>
<dbReference type="InterPro" id="IPR029071">
    <property type="entry name" value="Ubiquitin-like_domsf"/>
</dbReference>
<dbReference type="EMBL" id="JANVFT010000086">
    <property type="protein sequence ID" value="KAJ4471680.1"/>
    <property type="molecule type" value="Genomic_DNA"/>
</dbReference>
<gene>
    <name evidence="6" type="ORF">C8R41DRAFT_599099</name>
</gene>
<dbReference type="PANTHER" id="PTHR12917">
    <property type="entry name" value="ASPARTYL PROTEASE DDI-RELATED"/>
    <property type="match status" value="1"/>
</dbReference>
<organism evidence="6 7">
    <name type="scientific">Lentinula lateritia</name>
    <dbReference type="NCBI Taxonomy" id="40482"/>
    <lineage>
        <taxon>Eukaryota</taxon>
        <taxon>Fungi</taxon>
        <taxon>Dikarya</taxon>
        <taxon>Basidiomycota</taxon>
        <taxon>Agaricomycotina</taxon>
        <taxon>Agaricomycetes</taxon>
        <taxon>Agaricomycetidae</taxon>
        <taxon>Agaricales</taxon>
        <taxon>Marasmiineae</taxon>
        <taxon>Omphalotaceae</taxon>
        <taxon>Lentinula</taxon>
    </lineage>
</organism>
<comment type="similarity">
    <text evidence="1">Belongs to the DDI1 family.</text>
</comment>
<proteinExistence type="inferred from homology"/>
<keyword evidence="7" id="KW-1185">Reference proteome</keyword>
<keyword evidence="2" id="KW-0645">Protease</keyword>
<evidence type="ECO:0000256" key="4">
    <source>
        <dbReference type="ARBA" id="ARBA00022801"/>
    </source>
</evidence>
<evidence type="ECO:0000313" key="6">
    <source>
        <dbReference type="EMBL" id="KAJ4471680.1"/>
    </source>
</evidence>
<dbReference type="Proteomes" id="UP001150217">
    <property type="component" value="Unassembled WGS sequence"/>
</dbReference>
<protein>
    <recommendedName>
        <fullName evidence="5">Ubiquitin-like domain-containing protein</fullName>
    </recommendedName>
</protein>
<dbReference type="CDD" id="cd01796">
    <property type="entry name" value="Ubl_Ddi1_like"/>
    <property type="match status" value="1"/>
</dbReference>
<keyword evidence="3" id="KW-0064">Aspartyl protease</keyword>
<keyword evidence="4" id="KW-0378">Hydrolase</keyword>
<dbReference type="InterPro" id="IPR033882">
    <property type="entry name" value="DDI1_N"/>
</dbReference>
<dbReference type="Gene3D" id="3.10.20.90">
    <property type="entry name" value="Phosphatidylinositol 3-kinase Catalytic Subunit, Chain A, domain 1"/>
    <property type="match status" value="1"/>
</dbReference>
<evidence type="ECO:0000259" key="5">
    <source>
        <dbReference type="PROSITE" id="PS50053"/>
    </source>
</evidence>
<evidence type="ECO:0000256" key="3">
    <source>
        <dbReference type="ARBA" id="ARBA00022750"/>
    </source>
</evidence>
<reference evidence="6" key="1">
    <citation type="submission" date="2022-08" db="EMBL/GenBank/DDBJ databases">
        <title>A Global Phylogenomic Analysis of the Shiitake Genus Lentinula.</title>
        <authorList>
            <consortium name="DOE Joint Genome Institute"/>
            <person name="Sierra-Patev S."/>
            <person name="Min B."/>
            <person name="Naranjo-Ortiz M."/>
            <person name="Looney B."/>
            <person name="Konkel Z."/>
            <person name="Slot J.C."/>
            <person name="Sakamoto Y."/>
            <person name="Steenwyk J.L."/>
            <person name="Rokas A."/>
            <person name="Carro J."/>
            <person name="Camarero S."/>
            <person name="Ferreira P."/>
            <person name="Molpeceres G."/>
            <person name="Ruiz-Duenas F.J."/>
            <person name="Serrano A."/>
            <person name="Henrissat B."/>
            <person name="Drula E."/>
            <person name="Hughes K.W."/>
            <person name="Mata J.L."/>
            <person name="Ishikawa N.K."/>
            <person name="Vargas-Isla R."/>
            <person name="Ushijima S."/>
            <person name="Smith C.A."/>
            <person name="Ahrendt S."/>
            <person name="Andreopoulos W."/>
            <person name="He G."/>
            <person name="Labutti K."/>
            <person name="Lipzen A."/>
            <person name="Ng V."/>
            <person name="Riley R."/>
            <person name="Sandor L."/>
            <person name="Barry K."/>
            <person name="Martinez A.T."/>
            <person name="Xiao Y."/>
            <person name="Gibbons J.G."/>
            <person name="Terashima K."/>
            <person name="Grigoriev I.V."/>
            <person name="Hibbett D.S."/>
        </authorList>
    </citation>
    <scope>NUCLEOTIDE SEQUENCE</scope>
    <source>
        <strain evidence="6">RHP3577 ss4</strain>
    </source>
</reference>